<evidence type="ECO:0000313" key="18">
    <source>
        <dbReference type="RefSeq" id="XP_020860763.1"/>
    </source>
</evidence>
<evidence type="ECO:0000256" key="5">
    <source>
        <dbReference type="ARBA" id="ARBA00022729"/>
    </source>
</evidence>
<feature type="domain" description="Cadherin" evidence="16">
    <location>
        <begin position="29"/>
        <end position="133"/>
    </location>
</feature>
<keyword evidence="10 14" id="KW-0472">Membrane</keyword>
<dbReference type="PRINTS" id="PR00205">
    <property type="entry name" value="CADHERIN"/>
</dbReference>
<evidence type="ECO:0000256" key="12">
    <source>
        <dbReference type="PROSITE-ProRule" id="PRU00043"/>
    </source>
</evidence>
<dbReference type="InterPro" id="IPR031904">
    <property type="entry name" value="Cadherin_CBD"/>
</dbReference>
<dbReference type="InterPro" id="IPR013164">
    <property type="entry name" value="Cadherin_N"/>
</dbReference>
<dbReference type="GO" id="GO:0007156">
    <property type="term" value="P:homophilic cell adhesion via plasma membrane adhesion molecules"/>
    <property type="evidence" value="ECO:0007669"/>
    <property type="project" value="InterPro"/>
</dbReference>
<evidence type="ECO:0000256" key="15">
    <source>
        <dbReference type="SAM" id="SignalP"/>
    </source>
</evidence>
<dbReference type="Pfam" id="PF15974">
    <property type="entry name" value="Cadherin_tail"/>
    <property type="match status" value="1"/>
</dbReference>
<gene>
    <name evidence="18" type="primary">LOC110220871</name>
</gene>
<dbReference type="GO" id="GO:0005509">
    <property type="term" value="F:calcium ion binding"/>
    <property type="evidence" value="ECO:0007669"/>
    <property type="project" value="UniProtKB-UniRule"/>
</dbReference>
<dbReference type="FunFam" id="2.60.40.60:FF:000004">
    <property type="entry name" value="Protocadherin 1 gamma 2"/>
    <property type="match status" value="1"/>
</dbReference>
<dbReference type="RefSeq" id="XP_020860763.1">
    <property type="nucleotide sequence ID" value="XM_021005104.1"/>
</dbReference>
<dbReference type="Pfam" id="PF08266">
    <property type="entry name" value="Cadherin_2"/>
    <property type="match status" value="1"/>
</dbReference>
<dbReference type="SUPFAM" id="SSF49313">
    <property type="entry name" value="Cadherin-like"/>
    <property type="match status" value="6"/>
</dbReference>
<evidence type="ECO:0000256" key="10">
    <source>
        <dbReference type="ARBA" id="ARBA00023136"/>
    </source>
</evidence>
<feature type="domain" description="Cadherin" evidence="16">
    <location>
        <begin position="348"/>
        <end position="452"/>
    </location>
</feature>
<evidence type="ECO:0000256" key="14">
    <source>
        <dbReference type="SAM" id="Phobius"/>
    </source>
</evidence>
<dbReference type="FunFam" id="2.60.40.60:FF:000001">
    <property type="entry name" value="Protocadherin alpha 2"/>
    <property type="match status" value="1"/>
</dbReference>
<reference evidence="18" key="1">
    <citation type="submission" date="2025-08" db="UniProtKB">
        <authorList>
            <consortium name="RefSeq"/>
        </authorList>
    </citation>
    <scope>IDENTIFICATION</scope>
    <source>
        <tissue evidence="18">Spleen</tissue>
    </source>
</reference>
<dbReference type="GeneID" id="110220871"/>
<dbReference type="InterPro" id="IPR020894">
    <property type="entry name" value="Cadherin_CS"/>
</dbReference>
<dbReference type="AlphaFoldDB" id="A0A6P5LU88"/>
<dbReference type="FunFam" id="2.60.40.60:FF:000006">
    <property type="entry name" value="Protocadherin alpha 2"/>
    <property type="match status" value="1"/>
</dbReference>
<feature type="chain" id="PRO_5028160647" evidence="15">
    <location>
        <begin position="31"/>
        <end position="928"/>
    </location>
</feature>
<dbReference type="GO" id="GO:0005886">
    <property type="term" value="C:plasma membrane"/>
    <property type="evidence" value="ECO:0007669"/>
    <property type="project" value="UniProtKB-SubCell"/>
</dbReference>
<feature type="domain" description="Cadherin" evidence="16">
    <location>
        <begin position="134"/>
        <end position="242"/>
    </location>
</feature>
<dbReference type="InterPro" id="IPR050174">
    <property type="entry name" value="Protocadherin/Cadherin-CA"/>
</dbReference>
<feature type="domain" description="Cadherin" evidence="16">
    <location>
        <begin position="577"/>
        <end position="675"/>
    </location>
</feature>
<keyword evidence="7 12" id="KW-0106">Calcium</keyword>
<feature type="region of interest" description="Disordered" evidence="13">
    <location>
        <begin position="903"/>
        <end position="928"/>
    </location>
</feature>
<evidence type="ECO:0000256" key="11">
    <source>
        <dbReference type="ARBA" id="ARBA00023180"/>
    </source>
</evidence>
<sequence>MGSSAGQRGWQLKRQVLFPFLASLFCRALSEQIRYSIPEEMAKGSVVGNLAKDLGLEVHDLSSRKLRVSGEREFFSVSSERGDLLVRDRIDREQICPQTRVCALTLETVVENPLNVFHVNVEIEDVNDNPPQFRRNIINLNISESTLPGAKFALEPAHDPDTGLNSLQTYYLSTNPVFSFEVKKKKDGSKYAELVLEKLLDREKQSSYHLVLSAVDGGNPARSGTAQIRINVTDANDNAPVFSQDIYRVSLPENLPPGSSVLRVTATDKDEGINAEITFSFDRSSQREWQVFSLDPNSGEITTLESLDFENTEDYSMVLEARDGGGLVTQCTVEIEVLDVNDNFPEVIFTSVSALIPEDCSPGTVVALVKTPDRDSGVNGEVTCHVQENAPFRLESSSRNYYKLLTDGPLDREQTPQYNITVTASDKGKPPLSISKTLTLHIADVNDNPPVFLQPSYVVYVPENNPSGTSIASVSASDSDLEENGRVSYSIVSSDLAPLPLSSYVSVNDHSGAIFAQRSFDYEQVRTFELTLQACDAGSPALCANVTLQVFILDRNDNAPNILYPALGPDRSALFDTVPRSAEPGYLVTKVVAVDADSGHNAWLAYRVLQATDPGLFSLGLRTGEIRTARALAERDAARHRLLVSVQDGGQPPLSATVALLLVFADSLQEAMPEMKEELSQNLSTQWKVNFFLVIALTLVSFVFLLTAVFVLVFKCRKPKQLLVLDSLPTDLYSSLGPRVTSKYSNGTLPLPYSYEVCLASDPGQSEFTFLKTDSTDLKDTLAAEINSRAGGQPELRDQNSPCKQAPPNTDWRFSQAQRPGTSGSQNGDEGGTWPNNQFDTEMLQAMILASANEAADGSSTLGGGAGTMGLSARYGPQFTLQHVPDYRQNVYIPGSTATLANAAGKRDGKAPAGGNGNKKKSGKKEKK</sequence>
<feature type="compositionally biased region" description="Polar residues" evidence="13">
    <location>
        <begin position="812"/>
        <end position="838"/>
    </location>
</feature>
<evidence type="ECO:0000313" key="17">
    <source>
        <dbReference type="Proteomes" id="UP000515140"/>
    </source>
</evidence>
<keyword evidence="3" id="KW-1003">Cell membrane</keyword>
<keyword evidence="6" id="KW-0677">Repeat</keyword>
<dbReference type="PANTHER" id="PTHR24028">
    <property type="entry name" value="CADHERIN-87A"/>
    <property type="match status" value="1"/>
</dbReference>
<dbReference type="InterPro" id="IPR002126">
    <property type="entry name" value="Cadherin-like_dom"/>
</dbReference>
<feature type="compositionally biased region" description="Basic residues" evidence="13">
    <location>
        <begin position="918"/>
        <end position="928"/>
    </location>
</feature>
<dbReference type="InterPro" id="IPR015919">
    <property type="entry name" value="Cadherin-like_sf"/>
</dbReference>
<dbReference type="SMART" id="SM00112">
    <property type="entry name" value="CA"/>
    <property type="match status" value="6"/>
</dbReference>
<dbReference type="InterPro" id="IPR032455">
    <property type="entry name" value="Cadherin_C"/>
</dbReference>
<dbReference type="PANTHER" id="PTHR24028:SF73">
    <property type="entry name" value="PROTOCADHERIN GAMMA-B3-RELATED"/>
    <property type="match status" value="1"/>
</dbReference>
<evidence type="ECO:0000256" key="9">
    <source>
        <dbReference type="ARBA" id="ARBA00022989"/>
    </source>
</evidence>
<dbReference type="CDD" id="cd11304">
    <property type="entry name" value="Cadherin_repeat"/>
    <property type="match status" value="6"/>
</dbReference>
<feature type="region of interest" description="Disordered" evidence="13">
    <location>
        <begin position="789"/>
        <end position="838"/>
    </location>
</feature>
<evidence type="ECO:0000256" key="1">
    <source>
        <dbReference type="ARBA" id="ARBA00003436"/>
    </source>
</evidence>
<evidence type="ECO:0000256" key="6">
    <source>
        <dbReference type="ARBA" id="ARBA00022737"/>
    </source>
</evidence>
<keyword evidence="9 14" id="KW-1133">Transmembrane helix</keyword>
<dbReference type="FunFam" id="2.60.40.60:FF:000129">
    <property type="entry name" value="protocadherin alpha-C2 isoform X1"/>
    <property type="match status" value="1"/>
</dbReference>
<dbReference type="FunFam" id="2.60.40.60:FF:000018">
    <property type="entry name" value="Protocadherin gamma c3"/>
    <property type="match status" value="1"/>
</dbReference>
<comment type="function">
    <text evidence="1">Potential calcium-dependent cell-adhesion protein. May be involved in the establishment and maintenance of specific neuronal connections in the brain.</text>
</comment>
<comment type="subcellular location">
    <subcellularLocation>
        <location evidence="2">Cell membrane</location>
        <topology evidence="2">Single-pass type I membrane protein</topology>
    </subcellularLocation>
</comment>
<feature type="domain" description="Cadherin" evidence="16">
    <location>
        <begin position="453"/>
        <end position="562"/>
    </location>
</feature>
<evidence type="ECO:0000256" key="13">
    <source>
        <dbReference type="SAM" id="MobiDB-lite"/>
    </source>
</evidence>
<evidence type="ECO:0000256" key="2">
    <source>
        <dbReference type="ARBA" id="ARBA00004251"/>
    </source>
</evidence>
<dbReference type="PROSITE" id="PS00232">
    <property type="entry name" value="CADHERIN_1"/>
    <property type="match status" value="3"/>
</dbReference>
<evidence type="ECO:0000256" key="3">
    <source>
        <dbReference type="ARBA" id="ARBA00022475"/>
    </source>
</evidence>
<feature type="signal peptide" evidence="15">
    <location>
        <begin position="1"/>
        <end position="30"/>
    </location>
</feature>
<dbReference type="PROSITE" id="PS50268">
    <property type="entry name" value="CADHERIN_2"/>
    <property type="match status" value="6"/>
</dbReference>
<feature type="domain" description="Cadherin" evidence="16">
    <location>
        <begin position="243"/>
        <end position="347"/>
    </location>
</feature>
<keyword evidence="11" id="KW-0325">Glycoprotein</keyword>
<keyword evidence="8" id="KW-0130">Cell adhesion</keyword>
<name>A0A6P5LU88_PHACI</name>
<evidence type="ECO:0000259" key="16">
    <source>
        <dbReference type="PROSITE" id="PS50268"/>
    </source>
</evidence>
<evidence type="ECO:0000256" key="8">
    <source>
        <dbReference type="ARBA" id="ARBA00022889"/>
    </source>
</evidence>
<organism evidence="17 18">
    <name type="scientific">Phascolarctos cinereus</name>
    <name type="common">Koala</name>
    <dbReference type="NCBI Taxonomy" id="38626"/>
    <lineage>
        <taxon>Eukaryota</taxon>
        <taxon>Metazoa</taxon>
        <taxon>Chordata</taxon>
        <taxon>Craniata</taxon>
        <taxon>Vertebrata</taxon>
        <taxon>Euteleostomi</taxon>
        <taxon>Mammalia</taxon>
        <taxon>Metatheria</taxon>
        <taxon>Diprotodontia</taxon>
        <taxon>Phascolarctidae</taxon>
        <taxon>Phascolarctos</taxon>
    </lineage>
</organism>
<dbReference type="Pfam" id="PF16492">
    <property type="entry name" value="Cadherin_C_2"/>
    <property type="match status" value="1"/>
</dbReference>
<feature type="transmembrane region" description="Helical" evidence="14">
    <location>
        <begin position="691"/>
        <end position="714"/>
    </location>
</feature>
<evidence type="ECO:0000256" key="7">
    <source>
        <dbReference type="ARBA" id="ARBA00022837"/>
    </source>
</evidence>
<dbReference type="Gene3D" id="2.60.40.60">
    <property type="entry name" value="Cadherins"/>
    <property type="match status" value="6"/>
</dbReference>
<dbReference type="Proteomes" id="UP000515140">
    <property type="component" value="Unplaced"/>
</dbReference>
<dbReference type="Pfam" id="PF00028">
    <property type="entry name" value="Cadherin"/>
    <property type="match status" value="5"/>
</dbReference>
<keyword evidence="5 15" id="KW-0732">Signal</keyword>
<proteinExistence type="predicted"/>
<keyword evidence="17" id="KW-1185">Reference proteome</keyword>
<evidence type="ECO:0000256" key="4">
    <source>
        <dbReference type="ARBA" id="ARBA00022692"/>
    </source>
</evidence>
<keyword evidence="4 14" id="KW-0812">Transmembrane</keyword>
<accession>A0A6P5LU88</accession>
<dbReference type="FunFam" id="2.60.40.60:FF:000002">
    <property type="entry name" value="Protocadherin alpha 2"/>
    <property type="match status" value="1"/>
</dbReference>
<protein>
    <submittedName>
        <fullName evidence="18">Protocadherin gamma-B5 isoform X15</fullName>
    </submittedName>
</protein>